<evidence type="ECO:0000313" key="2">
    <source>
        <dbReference type="EMBL" id="MDN4475559.1"/>
    </source>
</evidence>
<feature type="transmembrane region" description="Helical" evidence="1">
    <location>
        <begin position="50"/>
        <end position="70"/>
    </location>
</feature>
<gene>
    <name evidence="2" type="ORF">QQX09_06800</name>
</gene>
<dbReference type="RefSeq" id="WP_301132740.1">
    <property type="nucleotide sequence ID" value="NZ_JAUHPW010000004.1"/>
</dbReference>
<feature type="transmembrane region" description="Helical" evidence="1">
    <location>
        <begin position="107"/>
        <end position="132"/>
    </location>
</feature>
<feature type="transmembrane region" description="Helical" evidence="1">
    <location>
        <begin position="144"/>
        <end position="163"/>
    </location>
</feature>
<dbReference type="PANTHER" id="PTHR34989">
    <property type="entry name" value="PROTEIN HDED"/>
    <property type="match status" value="1"/>
</dbReference>
<protein>
    <submittedName>
        <fullName evidence="2">DUF308 domain-containing protein</fullName>
    </submittedName>
</protein>
<feature type="transmembrane region" description="Helical" evidence="1">
    <location>
        <begin position="82"/>
        <end position="101"/>
    </location>
</feature>
<feature type="transmembrane region" description="Helical" evidence="1">
    <location>
        <begin position="169"/>
        <end position="188"/>
    </location>
</feature>
<reference evidence="2" key="1">
    <citation type="submission" date="2023-06" db="EMBL/GenBank/DDBJ databases">
        <title>Sysu t00192.</title>
        <authorList>
            <person name="Gao L."/>
            <person name="Fang B.-Z."/>
            <person name="Li W.-J."/>
        </authorList>
    </citation>
    <scope>NUCLEOTIDE SEQUENCE</scope>
    <source>
        <strain evidence="2">SYSU T00192</strain>
    </source>
</reference>
<feature type="transmembrane region" description="Helical" evidence="1">
    <location>
        <begin position="21"/>
        <end position="44"/>
    </location>
</feature>
<dbReference type="Proteomes" id="UP001172728">
    <property type="component" value="Unassembled WGS sequence"/>
</dbReference>
<name>A0ABT8G8U6_9MICO</name>
<keyword evidence="1" id="KW-0812">Transmembrane</keyword>
<dbReference type="EMBL" id="JAUHPW010000004">
    <property type="protein sequence ID" value="MDN4475559.1"/>
    <property type="molecule type" value="Genomic_DNA"/>
</dbReference>
<proteinExistence type="predicted"/>
<dbReference type="Pfam" id="PF03729">
    <property type="entry name" value="DUF308"/>
    <property type="match status" value="2"/>
</dbReference>
<evidence type="ECO:0000256" key="1">
    <source>
        <dbReference type="SAM" id="Phobius"/>
    </source>
</evidence>
<sequence length="198" mass="20330">MQETRNIGFEMDARELTARAITAVRVMFAVLGVVALGVGIALMVWPGHTLSVGAVLIGIYFAVAGVARIAMGVLGSALSGGLRALAIIMGVLMLLAGVITLRNLEASAAVLLLVVAIAIGIGWIIDGIMVLVESGKARSRGWAIAYGIISIIAGAVVLGAPAITATVLVWIAAFVFVVLGIVGIVRAFTFGRHAEAEL</sequence>
<organism evidence="2 3">
    <name type="scientific">Demequina litoralis</name>
    <dbReference type="NCBI Taxonomy" id="3051660"/>
    <lineage>
        <taxon>Bacteria</taxon>
        <taxon>Bacillati</taxon>
        <taxon>Actinomycetota</taxon>
        <taxon>Actinomycetes</taxon>
        <taxon>Micrococcales</taxon>
        <taxon>Demequinaceae</taxon>
        <taxon>Demequina</taxon>
    </lineage>
</organism>
<keyword evidence="1" id="KW-0472">Membrane</keyword>
<comment type="caution">
    <text evidence="2">The sequence shown here is derived from an EMBL/GenBank/DDBJ whole genome shotgun (WGS) entry which is preliminary data.</text>
</comment>
<dbReference type="PANTHER" id="PTHR34989:SF1">
    <property type="entry name" value="PROTEIN HDED"/>
    <property type="match status" value="1"/>
</dbReference>
<evidence type="ECO:0000313" key="3">
    <source>
        <dbReference type="Proteomes" id="UP001172728"/>
    </source>
</evidence>
<dbReference type="InterPro" id="IPR052712">
    <property type="entry name" value="Acid_resist_chaperone_HdeD"/>
</dbReference>
<keyword evidence="3" id="KW-1185">Reference proteome</keyword>
<accession>A0ABT8G8U6</accession>
<dbReference type="InterPro" id="IPR005325">
    <property type="entry name" value="DUF308_memb"/>
</dbReference>
<keyword evidence="1" id="KW-1133">Transmembrane helix</keyword>